<reference evidence="2 3" key="1">
    <citation type="submission" date="2017-09" db="EMBL/GenBank/DDBJ databases">
        <authorList>
            <person name="Lee N."/>
            <person name="Cho B.-K."/>
        </authorList>
    </citation>
    <scope>NUCLEOTIDE SEQUENCE [LARGE SCALE GENOMIC DNA]</scope>
    <source>
        <strain evidence="2 3">ATCC 12769</strain>
    </source>
</reference>
<evidence type="ECO:0000256" key="1">
    <source>
        <dbReference type="SAM" id="MobiDB-lite"/>
    </source>
</evidence>
<accession>A0A5J6F8D9</accession>
<dbReference type="SMART" id="SM01236">
    <property type="entry name" value="Haem_oxygenase_2"/>
    <property type="match status" value="1"/>
</dbReference>
<organism evidence="2 3">
    <name type="scientific">Streptomyces nitrosporeus</name>
    <dbReference type="NCBI Taxonomy" id="28894"/>
    <lineage>
        <taxon>Bacteria</taxon>
        <taxon>Bacillati</taxon>
        <taxon>Actinomycetota</taxon>
        <taxon>Actinomycetes</taxon>
        <taxon>Kitasatosporales</taxon>
        <taxon>Streptomycetaceae</taxon>
        <taxon>Streptomyces</taxon>
    </lineage>
</organism>
<name>A0A5J6F8D9_9ACTN</name>
<protein>
    <submittedName>
        <fullName evidence="2">Iron-containing redox enzyme family protein</fullName>
    </submittedName>
</protein>
<feature type="compositionally biased region" description="Low complexity" evidence="1">
    <location>
        <begin position="415"/>
        <end position="425"/>
    </location>
</feature>
<dbReference type="EMBL" id="CP023702">
    <property type="protein sequence ID" value="QEU72689.1"/>
    <property type="molecule type" value="Genomic_DNA"/>
</dbReference>
<evidence type="ECO:0000313" key="2">
    <source>
        <dbReference type="EMBL" id="QEU72689.1"/>
    </source>
</evidence>
<feature type="region of interest" description="Disordered" evidence="1">
    <location>
        <begin position="381"/>
        <end position="437"/>
    </location>
</feature>
<sequence length="728" mass="78498">MTSMTARSLYPLVCDPECTVADTVRAGALRAVLDGSRDPKAAQDGLDLLRKRIRTWADGERDRFAALAGTAPAGTGLHRSAARVLLQCAPLALVSGAWLSGSTGMATADEPTALAALTLYASDVGVGRPYRSRGDAFAALLRALDSAEYADPPARTALDPRILDSSFELPSLLLLFGRMAEEFRPETAGADLCLREAGLLPPLALVRAVHGGEQRADWAALDPGAPRPLEPAGGLAGSAAVVETLAGDGDDEDSRRVLAGCRWAFDRLVAWSQEVYRFAGDIARPEQQAAELIRLRAREGSVYHHAFQLAGRPLATWLAEARQDPYPLMSALAASRLVRPGQPERSALVTGLVGERGAMFRVFSPEDLSVLRQWIASLPARDGTGTGGDADTTVEAGTDTGAPSGAAAGPGAGAGAVRPVPALPAFGGGPDGQPPRDLREAYVLLQRRTQSPALRSWAVSYVHGWLGRARHRIDRSALPLPADWPAEGLRPWLAAQHDRHAEEFAQNREDELPTREQLIDSTVQLAPLTMIDGGWLQGFTDYRLASSQVGYSLFETYWDELGNGLTALNHPLIYRELVEGMGVGLPPTGSAEFARWDGFQDSSFELPVYWLAVGRFPVTFEPEILGLNLAMELSGVGGTYRRARLGLRKHGFSTRFVDIHNTIDNVATGHSAWAADAIDSHLSALPVGGPYRQEAWRRVREGYRSLNPPRSFPAWLADRRARLAARPH</sequence>
<dbReference type="KEGG" id="snk:CP967_12420"/>
<dbReference type="AlphaFoldDB" id="A0A5J6F8D9"/>
<dbReference type="Gene3D" id="1.20.910.10">
    <property type="entry name" value="Heme oxygenase-like"/>
    <property type="match status" value="1"/>
</dbReference>
<evidence type="ECO:0000313" key="3">
    <source>
        <dbReference type="Proteomes" id="UP000326178"/>
    </source>
</evidence>
<dbReference type="OrthoDB" id="6635957at2"/>
<keyword evidence="3" id="KW-1185">Reference proteome</keyword>
<gene>
    <name evidence="2" type="ORF">CP967_12420</name>
</gene>
<dbReference type="Proteomes" id="UP000326178">
    <property type="component" value="Chromosome"/>
</dbReference>
<dbReference type="Pfam" id="PF14518">
    <property type="entry name" value="Haem_oxygenas_2"/>
    <property type="match status" value="1"/>
</dbReference>
<proteinExistence type="predicted"/>
<dbReference type="InterPro" id="IPR016084">
    <property type="entry name" value="Haem_Oase-like_multi-hlx"/>
</dbReference>
<feature type="compositionally biased region" description="Low complexity" evidence="1">
    <location>
        <begin position="389"/>
        <end position="407"/>
    </location>
</feature>
<dbReference type="RefSeq" id="WP_150488039.1">
    <property type="nucleotide sequence ID" value="NZ_BMUV01000001.1"/>
</dbReference>